<dbReference type="Gene3D" id="3.40.50.720">
    <property type="entry name" value="NAD(P)-binding Rossmann-like Domain"/>
    <property type="match status" value="1"/>
</dbReference>
<evidence type="ECO:0000256" key="1">
    <source>
        <dbReference type="ARBA" id="ARBA00007637"/>
    </source>
</evidence>
<evidence type="ECO:0000313" key="6">
    <source>
        <dbReference type="Proteomes" id="UP001141806"/>
    </source>
</evidence>
<dbReference type="Pfam" id="PF01370">
    <property type="entry name" value="Epimerase"/>
    <property type="match status" value="1"/>
</dbReference>
<evidence type="ECO:0000313" key="5">
    <source>
        <dbReference type="EMBL" id="KAJ4965114.1"/>
    </source>
</evidence>
<dbReference type="PANTHER" id="PTHR43574">
    <property type="entry name" value="EPIMERASE-RELATED"/>
    <property type="match status" value="1"/>
</dbReference>
<accession>A0A9Q0HFT6</accession>
<dbReference type="InterPro" id="IPR036291">
    <property type="entry name" value="NAD(P)-bd_dom_sf"/>
</dbReference>
<comment type="similarity">
    <text evidence="1">Belongs to the NAD(P)-dependent epimerase/dehydratase family.</text>
</comment>
<gene>
    <name evidence="5" type="ORF">NE237_016963</name>
</gene>
<keyword evidence="3" id="KW-0413">Isomerase</keyword>
<organism evidence="5 6">
    <name type="scientific">Protea cynaroides</name>
    <dbReference type="NCBI Taxonomy" id="273540"/>
    <lineage>
        <taxon>Eukaryota</taxon>
        <taxon>Viridiplantae</taxon>
        <taxon>Streptophyta</taxon>
        <taxon>Embryophyta</taxon>
        <taxon>Tracheophyta</taxon>
        <taxon>Spermatophyta</taxon>
        <taxon>Magnoliopsida</taxon>
        <taxon>Proteales</taxon>
        <taxon>Proteaceae</taxon>
        <taxon>Protea</taxon>
    </lineage>
</organism>
<keyword evidence="6" id="KW-1185">Reference proteome</keyword>
<feature type="domain" description="NAD-dependent epimerase/dehydratase" evidence="4">
    <location>
        <begin position="64"/>
        <end position="280"/>
    </location>
</feature>
<protein>
    <recommendedName>
        <fullName evidence="4">NAD-dependent epimerase/dehydratase domain-containing protein</fullName>
    </recommendedName>
</protein>
<proteinExistence type="inferred from homology"/>
<evidence type="ECO:0000256" key="2">
    <source>
        <dbReference type="ARBA" id="ARBA00023027"/>
    </source>
</evidence>
<dbReference type="InterPro" id="IPR001509">
    <property type="entry name" value="Epimerase_deHydtase"/>
</dbReference>
<keyword evidence="2" id="KW-0520">NAD</keyword>
<dbReference type="GO" id="GO:0016853">
    <property type="term" value="F:isomerase activity"/>
    <property type="evidence" value="ECO:0007669"/>
    <property type="project" value="UniProtKB-KW"/>
</dbReference>
<dbReference type="CDD" id="cd05266">
    <property type="entry name" value="SDR_a4"/>
    <property type="match status" value="1"/>
</dbReference>
<evidence type="ECO:0000259" key="4">
    <source>
        <dbReference type="Pfam" id="PF01370"/>
    </source>
</evidence>
<dbReference type="AlphaFoldDB" id="A0A9Q0HFT6"/>
<reference evidence="5" key="1">
    <citation type="journal article" date="2023" name="Plant J.">
        <title>The genome of the king protea, Protea cynaroides.</title>
        <authorList>
            <person name="Chang J."/>
            <person name="Duong T.A."/>
            <person name="Schoeman C."/>
            <person name="Ma X."/>
            <person name="Roodt D."/>
            <person name="Barker N."/>
            <person name="Li Z."/>
            <person name="Van de Peer Y."/>
            <person name="Mizrachi E."/>
        </authorList>
    </citation>
    <scope>NUCLEOTIDE SEQUENCE</scope>
    <source>
        <tissue evidence="5">Young leaves</tissue>
    </source>
</reference>
<evidence type="ECO:0000256" key="3">
    <source>
        <dbReference type="ARBA" id="ARBA00023235"/>
    </source>
</evidence>
<sequence>METSYISATPPPCRFEFRILPRASASLIRHWVPPPLRRSLYCFASCDPQYLNTNTNTNTNKRMLIMGMGFVGQFFAHHLKQDGWEVSGTCTSAIKKKKLEDMGFDVHLFSSDDHNLDLRSILALEYATHMLVSVPAVAGLGDPVLYRHRRLLQSRLSHGNLQWMCYLSSTSVYGDCGGAWVTEDYPPNTQTDSAKARLVAEEGWLDLGRSLGVSVQVMRLGGIYGPGRSALDTIVKQESPSERQRRRVTRQYTSRVHVADICQALKASINMPSSGKIYNVVDDDPAPRAEVFAFARTLVQEKWPDRIKQGPLPDEAQAVIQKQTTGGGEKRVWNARIKNELGVRLLHPTYKSGLQSIIESMDLPI</sequence>
<name>A0A9Q0HFT6_9MAGN</name>
<dbReference type="Proteomes" id="UP001141806">
    <property type="component" value="Unassembled WGS sequence"/>
</dbReference>
<dbReference type="OrthoDB" id="5824at2759"/>
<dbReference type="SUPFAM" id="SSF51735">
    <property type="entry name" value="NAD(P)-binding Rossmann-fold domains"/>
    <property type="match status" value="1"/>
</dbReference>
<dbReference type="EMBL" id="JAMYWD010000007">
    <property type="protein sequence ID" value="KAJ4965114.1"/>
    <property type="molecule type" value="Genomic_DNA"/>
</dbReference>
<comment type="caution">
    <text evidence="5">The sequence shown here is derived from an EMBL/GenBank/DDBJ whole genome shotgun (WGS) entry which is preliminary data.</text>
</comment>